<evidence type="ECO:0000256" key="5">
    <source>
        <dbReference type="ARBA" id="ARBA00023136"/>
    </source>
</evidence>
<feature type="transmembrane region" description="Helical" evidence="6">
    <location>
        <begin position="319"/>
        <end position="345"/>
    </location>
</feature>
<evidence type="ECO:0000256" key="2">
    <source>
        <dbReference type="ARBA" id="ARBA00022475"/>
    </source>
</evidence>
<dbReference type="AlphaFoldDB" id="A0AAP2GTJ0"/>
<feature type="transmembrane region" description="Helical" evidence="6">
    <location>
        <begin position="365"/>
        <end position="393"/>
    </location>
</feature>
<keyword evidence="2" id="KW-1003">Cell membrane</keyword>
<feature type="transmembrane region" description="Helical" evidence="6">
    <location>
        <begin position="739"/>
        <end position="763"/>
    </location>
</feature>
<dbReference type="InterPro" id="IPR025857">
    <property type="entry name" value="MacB_PCD"/>
</dbReference>
<feature type="transmembrane region" description="Helical" evidence="6">
    <location>
        <begin position="699"/>
        <end position="727"/>
    </location>
</feature>
<keyword evidence="4 6" id="KW-1133">Transmembrane helix</keyword>
<feature type="domain" description="MacB-like periplasmic core" evidence="8">
    <location>
        <begin position="20"/>
        <end position="194"/>
    </location>
</feature>
<feature type="transmembrane region" description="Helical" evidence="6">
    <location>
        <begin position="413"/>
        <end position="434"/>
    </location>
</feature>
<evidence type="ECO:0000256" key="4">
    <source>
        <dbReference type="ARBA" id="ARBA00022989"/>
    </source>
</evidence>
<dbReference type="EMBL" id="JAHESE010000005">
    <property type="protein sequence ID" value="MBT1708268.1"/>
    <property type="molecule type" value="Genomic_DNA"/>
</dbReference>
<sequence length="780" mass="87174">MIKNYLLVALRNMGKYKLFTIINIGGLALSLASFLFIFYYLYDELTYDRFHQRADRIYRLTQTFITPDNTQNLRFTHQKLGPYLQRNFPQVEQYVRLETMDGLIGKNKIKEKGITKTDPQVFDVFTYPLLEGNAHTALRQPHSIVLSKSLADKYFPHGFALGESLEIDRNNYTITGVMHDPPANSDKFISAFVYGGFEGEETPELSFLYDTYILLRSPGDAGFIQAQLPAAAEGLHKRAGLEVKMGYDMQALTSLHFFHGTEMDNPKGNKSYVYIFGTVALVLVLVSVFNFINLTTIRSLERAREVGIRKVTGAYRSQLIWQFLSESFVSVLSAAVLGILFINLLGVIFETVSGKHIQFSNTTDLWIIGAALLFLILIAVAASLYPAIILSSFRPVKALKGRVMANQSIVQKVFTVGQFTLSAGLLVFLVGVILQMRFMSTYDLGFSKKGILAIAAPPDTLVAKNLTYYTQAFLESGVTQSISVGGFASNIGTTDPLASPLWLGKGADKRELIVANIIVDKNYPALLHLQLKEGTSFDNSEQGTRRVLVNESFVKHAGWTDAIGQTVKTYAGEGVVVGVLKDYHFQSLHNKIEPLAIFEMDYKNPDVRYFYLKTSPDQLPNIQVLWKKLFPDHPLEYFFLDEYFDAQYTSDKNLQILFLYFTALTIALSILGLLGLTYHHVERRTKELGIRKVHGASTASLITLLSTDFIRIVLAGTTIGLSIGYFVTDRWLANFAYHIPVGLAMIVIPGSIIIGIASFVVAFKAYQGAVANPVKILKYE</sequence>
<dbReference type="InterPro" id="IPR050250">
    <property type="entry name" value="Macrolide_Exporter_MacB"/>
</dbReference>
<gene>
    <name evidence="9" type="ORF">KK062_08535</name>
</gene>
<evidence type="ECO:0000256" key="6">
    <source>
        <dbReference type="SAM" id="Phobius"/>
    </source>
</evidence>
<evidence type="ECO:0000259" key="8">
    <source>
        <dbReference type="Pfam" id="PF12704"/>
    </source>
</evidence>
<feature type="domain" description="ABC3 transporter permease C-terminal" evidence="7">
    <location>
        <begin position="278"/>
        <end position="392"/>
    </location>
</feature>
<keyword evidence="5 6" id="KW-0472">Membrane</keyword>
<evidence type="ECO:0000259" key="7">
    <source>
        <dbReference type="Pfam" id="PF02687"/>
    </source>
</evidence>
<evidence type="ECO:0000256" key="3">
    <source>
        <dbReference type="ARBA" id="ARBA00022692"/>
    </source>
</evidence>
<evidence type="ECO:0000313" key="9">
    <source>
        <dbReference type="EMBL" id="MBT1708268.1"/>
    </source>
</evidence>
<dbReference type="GO" id="GO:0022857">
    <property type="term" value="F:transmembrane transporter activity"/>
    <property type="evidence" value="ECO:0007669"/>
    <property type="project" value="TreeGrafter"/>
</dbReference>
<reference evidence="9 10" key="1">
    <citation type="submission" date="2021-05" db="EMBL/GenBank/DDBJ databases">
        <title>A Polyphasic approach of four new species of the genus Ohtaekwangia: Ohtaekwangia histidinii sp. nov., Ohtaekwangia cretensis sp. nov., Ohtaekwangia indiensis sp. nov., Ohtaekwangia reichenbachii sp. nov. from diverse environment.</title>
        <authorList>
            <person name="Octaviana S."/>
        </authorList>
    </citation>
    <scope>NUCLEOTIDE SEQUENCE [LARGE SCALE GENOMIC DNA]</scope>
    <source>
        <strain evidence="9 10">PWU5</strain>
    </source>
</reference>
<dbReference type="Pfam" id="PF12704">
    <property type="entry name" value="MacB_PCD"/>
    <property type="match status" value="1"/>
</dbReference>
<accession>A0AAP2GTJ0</accession>
<comment type="caution">
    <text evidence="9">The sequence shown here is derived from an EMBL/GenBank/DDBJ whole genome shotgun (WGS) entry which is preliminary data.</text>
</comment>
<proteinExistence type="predicted"/>
<feature type="transmembrane region" description="Helical" evidence="6">
    <location>
        <begin position="21"/>
        <end position="42"/>
    </location>
</feature>
<dbReference type="InterPro" id="IPR003838">
    <property type="entry name" value="ABC3_permease_C"/>
</dbReference>
<dbReference type="Proteomes" id="UP001319080">
    <property type="component" value="Unassembled WGS sequence"/>
</dbReference>
<keyword evidence="10" id="KW-1185">Reference proteome</keyword>
<protein>
    <submittedName>
        <fullName evidence="9">ABC transporter permease</fullName>
    </submittedName>
</protein>
<feature type="domain" description="ABC3 transporter permease C-terminal" evidence="7">
    <location>
        <begin position="661"/>
        <end position="762"/>
    </location>
</feature>
<name>A0AAP2GTJ0_9BACT</name>
<comment type="subcellular location">
    <subcellularLocation>
        <location evidence="1">Cell membrane</location>
        <topology evidence="1">Multi-pass membrane protein</topology>
    </subcellularLocation>
</comment>
<dbReference type="PANTHER" id="PTHR30572:SF18">
    <property type="entry name" value="ABC-TYPE MACROLIDE FAMILY EXPORT SYSTEM PERMEASE COMPONENT 2"/>
    <property type="match status" value="1"/>
</dbReference>
<feature type="transmembrane region" description="Helical" evidence="6">
    <location>
        <begin position="657"/>
        <end position="678"/>
    </location>
</feature>
<evidence type="ECO:0000256" key="1">
    <source>
        <dbReference type="ARBA" id="ARBA00004651"/>
    </source>
</evidence>
<feature type="transmembrane region" description="Helical" evidence="6">
    <location>
        <begin position="272"/>
        <end position="292"/>
    </location>
</feature>
<keyword evidence="3 6" id="KW-0812">Transmembrane</keyword>
<evidence type="ECO:0000313" key="10">
    <source>
        <dbReference type="Proteomes" id="UP001319080"/>
    </source>
</evidence>
<dbReference type="Pfam" id="PF02687">
    <property type="entry name" value="FtsX"/>
    <property type="match status" value="2"/>
</dbReference>
<dbReference type="PANTHER" id="PTHR30572">
    <property type="entry name" value="MEMBRANE COMPONENT OF TRANSPORTER-RELATED"/>
    <property type="match status" value="1"/>
</dbReference>
<dbReference type="GO" id="GO:0005886">
    <property type="term" value="C:plasma membrane"/>
    <property type="evidence" value="ECO:0007669"/>
    <property type="project" value="UniProtKB-SubCell"/>
</dbReference>
<organism evidence="9 10">
    <name type="scientific">Dawidia cretensis</name>
    <dbReference type="NCBI Taxonomy" id="2782350"/>
    <lineage>
        <taxon>Bacteria</taxon>
        <taxon>Pseudomonadati</taxon>
        <taxon>Bacteroidota</taxon>
        <taxon>Cytophagia</taxon>
        <taxon>Cytophagales</taxon>
        <taxon>Chryseotaleaceae</taxon>
        <taxon>Dawidia</taxon>
    </lineage>
</organism>
<dbReference type="RefSeq" id="WP_254083858.1">
    <property type="nucleotide sequence ID" value="NZ_JAHESE010000005.1"/>
</dbReference>